<gene>
    <name evidence="2" type="ORF">ACFY1D_37175</name>
</gene>
<dbReference type="EMBL" id="JBIAWJ010000031">
    <property type="protein sequence ID" value="MFF4527006.1"/>
    <property type="molecule type" value="Genomic_DNA"/>
</dbReference>
<accession>A0ABW6UUF6</accession>
<protein>
    <submittedName>
        <fullName evidence="2">Uncharacterized protein</fullName>
    </submittedName>
</protein>
<comment type="caution">
    <text evidence="2">The sequence shown here is derived from an EMBL/GenBank/DDBJ whole genome shotgun (WGS) entry which is preliminary data.</text>
</comment>
<dbReference type="Proteomes" id="UP001602058">
    <property type="component" value="Unassembled WGS sequence"/>
</dbReference>
<name>A0ABW6UUF6_9ACTN</name>
<feature type="compositionally biased region" description="Low complexity" evidence="1">
    <location>
        <begin position="69"/>
        <end position="85"/>
    </location>
</feature>
<reference evidence="2 3" key="1">
    <citation type="submission" date="2024-10" db="EMBL/GenBank/DDBJ databases">
        <title>The Natural Products Discovery Center: Release of the First 8490 Sequenced Strains for Exploring Actinobacteria Biosynthetic Diversity.</title>
        <authorList>
            <person name="Kalkreuter E."/>
            <person name="Kautsar S.A."/>
            <person name="Yang D."/>
            <person name="Bader C.D."/>
            <person name="Teijaro C.N."/>
            <person name="Fluegel L."/>
            <person name="Davis C.M."/>
            <person name="Simpson J.R."/>
            <person name="Lauterbach L."/>
            <person name="Steele A.D."/>
            <person name="Gui C."/>
            <person name="Meng S."/>
            <person name="Li G."/>
            <person name="Viehrig K."/>
            <person name="Ye F."/>
            <person name="Su P."/>
            <person name="Kiefer A.F."/>
            <person name="Nichols A."/>
            <person name="Cepeda A.J."/>
            <person name="Yan W."/>
            <person name="Fan B."/>
            <person name="Jiang Y."/>
            <person name="Adhikari A."/>
            <person name="Zheng C.-J."/>
            <person name="Schuster L."/>
            <person name="Cowan T.M."/>
            <person name="Smanski M.J."/>
            <person name="Chevrette M.G."/>
            <person name="De Carvalho L.P.S."/>
            <person name="Shen B."/>
        </authorList>
    </citation>
    <scope>NUCLEOTIDE SEQUENCE [LARGE SCALE GENOMIC DNA]</scope>
    <source>
        <strain evidence="2 3">NPDC001390</strain>
    </source>
</reference>
<sequence length="100" mass="10690">MAKLVKAVFVRDPERHRTVVLHAGEEPEPRLAALVTNPDAWEDGKLPAQDADGQKGSPTEDHEDDTDKAATATKKTAAKKTAATTRSRGRNAAEQGDSGE</sequence>
<evidence type="ECO:0000313" key="3">
    <source>
        <dbReference type="Proteomes" id="UP001602058"/>
    </source>
</evidence>
<dbReference type="RefSeq" id="WP_387892493.1">
    <property type="nucleotide sequence ID" value="NZ_JBIAWJ010000031.1"/>
</dbReference>
<evidence type="ECO:0000256" key="1">
    <source>
        <dbReference type="SAM" id="MobiDB-lite"/>
    </source>
</evidence>
<evidence type="ECO:0000313" key="2">
    <source>
        <dbReference type="EMBL" id="MFF4527006.1"/>
    </source>
</evidence>
<proteinExistence type="predicted"/>
<keyword evidence="3" id="KW-1185">Reference proteome</keyword>
<organism evidence="2 3">
    <name type="scientific">Streptomyces bluensis</name>
    <dbReference type="NCBI Taxonomy" id="33897"/>
    <lineage>
        <taxon>Bacteria</taxon>
        <taxon>Bacillati</taxon>
        <taxon>Actinomycetota</taxon>
        <taxon>Actinomycetes</taxon>
        <taxon>Kitasatosporales</taxon>
        <taxon>Streptomycetaceae</taxon>
        <taxon>Streptomyces</taxon>
    </lineage>
</organism>
<feature type="region of interest" description="Disordered" evidence="1">
    <location>
        <begin position="36"/>
        <end position="100"/>
    </location>
</feature>